<dbReference type="Proteomes" id="UP000887159">
    <property type="component" value="Unassembled WGS sequence"/>
</dbReference>
<evidence type="ECO:0000313" key="2">
    <source>
        <dbReference type="Proteomes" id="UP000887159"/>
    </source>
</evidence>
<comment type="caution">
    <text evidence="1">The sequence shown here is derived from an EMBL/GenBank/DDBJ whole genome shotgun (WGS) entry which is preliminary data.</text>
</comment>
<name>A0A8X6W4Q1_TRICX</name>
<organism evidence="1 2">
    <name type="scientific">Trichonephila clavipes</name>
    <name type="common">Golden silk orbweaver</name>
    <name type="synonym">Nephila clavipes</name>
    <dbReference type="NCBI Taxonomy" id="2585209"/>
    <lineage>
        <taxon>Eukaryota</taxon>
        <taxon>Metazoa</taxon>
        <taxon>Ecdysozoa</taxon>
        <taxon>Arthropoda</taxon>
        <taxon>Chelicerata</taxon>
        <taxon>Arachnida</taxon>
        <taxon>Araneae</taxon>
        <taxon>Araneomorphae</taxon>
        <taxon>Entelegynae</taxon>
        <taxon>Araneoidea</taxon>
        <taxon>Nephilidae</taxon>
        <taxon>Trichonephila</taxon>
    </lineage>
</organism>
<sequence>MRPKEPGGYDRKFAVVVASDSAMTRSWYPNCHTRQLKTLSLNVFKVQQSLTRRVFIKIRARTNDSMQTKWSQICYHDNSVTVVAK</sequence>
<evidence type="ECO:0000313" key="1">
    <source>
        <dbReference type="EMBL" id="GFY28252.1"/>
    </source>
</evidence>
<dbReference type="AlphaFoldDB" id="A0A8X6W4Q1"/>
<accession>A0A8X6W4Q1</accession>
<dbReference type="EMBL" id="BMAU01021383">
    <property type="protein sequence ID" value="GFY28252.1"/>
    <property type="molecule type" value="Genomic_DNA"/>
</dbReference>
<protein>
    <submittedName>
        <fullName evidence="1">Uncharacterized protein</fullName>
    </submittedName>
</protein>
<gene>
    <name evidence="1" type="ORF">TNCV_4395861</name>
</gene>
<proteinExistence type="predicted"/>
<keyword evidence="2" id="KW-1185">Reference proteome</keyword>
<reference evidence="1" key="1">
    <citation type="submission" date="2020-08" db="EMBL/GenBank/DDBJ databases">
        <title>Multicomponent nature underlies the extraordinary mechanical properties of spider dragline silk.</title>
        <authorList>
            <person name="Kono N."/>
            <person name="Nakamura H."/>
            <person name="Mori M."/>
            <person name="Yoshida Y."/>
            <person name="Ohtoshi R."/>
            <person name="Malay A.D."/>
            <person name="Moran D.A.P."/>
            <person name="Tomita M."/>
            <person name="Numata K."/>
            <person name="Arakawa K."/>
        </authorList>
    </citation>
    <scope>NUCLEOTIDE SEQUENCE</scope>
</reference>